<evidence type="ECO:0000256" key="3">
    <source>
        <dbReference type="ARBA" id="ARBA00022946"/>
    </source>
</evidence>
<dbReference type="InterPro" id="IPR019716">
    <property type="entry name" value="Ribosomal_mL53"/>
</dbReference>
<dbReference type="GO" id="GO:0005762">
    <property type="term" value="C:mitochondrial large ribosomal subunit"/>
    <property type="evidence" value="ECO:0007669"/>
    <property type="project" value="TreeGrafter"/>
</dbReference>
<accession>A0A671QWI1</accession>
<organism evidence="9 10">
    <name type="scientific">Sinocyclocheilus anshuiensis</name>
    <dbReference type="NCBI Taxonomy" id="1608454"/>
    <lineage>
        <taxon>Eukaryota</taxon>
        <taxon>Metazoa</taxon>
        <taxon>Chordata</taxon>
        <taxon>Craniata</taxon>
        <taxon>Vertebrata</taxon>
        <taxon>Euteleostomi</taxon>
        <taxon>Actinopterygii</taxon>
        <taxon>Neopterygii</taxon>
        <taxon>Teleostei</taxon>
        <taxon>Ostariophysi</taxon>
        <taxon>Cypriniformes</taxon>
        <taxon>Cyprinidae</taxon>
        <taxon>Cyprininae</taxon>
        <taxon>Sinocyclocheilus</taxon>
    </lineage>
</organism>
<sequence>MAASGGAVVLKTVKKIIVQFCPFESNVRSTREFLIMVGAEKARVTNRNCEVITDVKHDQSEPTIDITFLDGERLVMKGSKLTTQEMLSALQTRCSAKDPQAKAGDKNFGGTSEVNQQASIFRHRKISTSAQCCVEM</sequence>
<gene>
    <name evidence="9" type="primary">LOC107696198</name>
</gene>
<evidence type="ECO:0000256" key="6">
    <source>
        <dbReference type="ARBA" id="ARBA00023274"/>
    </source>
</evidence>
<dbReference type="Proteomes" id="UP000472260">
    <property type="component" value="Unassembled WGS sequence"/>
</dbReference>
<evidence type="ECO:0000313" key="9">
    <source>
        <dbReference type="Ensembl" id="ENSSANP00000075129.1"/>
    </source>
</evidence>
<evidence type="ECO:0000256" key="7">
    <source>
        <dbReference type="ARBA" id="ARBA00035180"/>
    </source>
</evidence>
<keyword evidence="3" id="KW-0809">Transit peptide</keyword>
<dbReference type="PANTHER" id="PTHR33618:SF1">
    <property type="entry name" value="LARGE RIBOSOMAL SUBUNIT PROTEIN ML53"/>
    <property type="match status" value="1"/>
</dbReference>
<evidence type="ECO:0000256" key="8">
    <source>
        <dbReference type="ARBA" id="ARBA00042721"/>
    </source>
</evidence>
<keyword evidence="4" id="KW-0689">Ribosomal protein</keyword>
<dbReference type="InterPro" id="IPR052473">
    <property type="entry name" value="mtLSU_mL53"/>
</dbReference>
<keyword evidence="6" id="KW-0687">Ribonucleoprotein</keyword>
<evidence type="ECO:0000256" key="1">
    <source>
        <dbReference type="ARBA" id="ARBA00004173"/>
    </source>
</evidence>
<dbReference type="Gene3D" id="3.40.30.10">
    <property type="entry name" value="Glutaredoxin"/>
    <property type="match status" value="1"/>
</dbReference>
<dbReference type="AlphaFoldDB" id="A0A671QWI1"/>
<keyword evidence="5" id="KW-0496">Mitochondrion</keyword>
<evidence type="ECO:0000256" key="5">
    <source>
        <dbReference type="ARBA" id="ARBA00023128"/>
    </source>
</evidence>
<dbReference type="Pfam" id="PF10780">
    <property type="entry name" value="MRP_L53"/>
    <property type="match status" value="1"/>
</dbReference>
<comment type="subcellular location">
    <subcellularLocation>
        <location evidence="1">Mitochondrion</location>
    </subcellularLocation>
</comment>
<reference evidence="9" key="1">
    <citation type="submission" date="2025-08" db="UniProtKB">
        <authorList>
            <consortium name="Ensembl"/>
        </authorList>
    </citation>
    <scope>IDENTIFICATION</scope>
</reference>
<reference evidence="9" key="2">
    <citation type="submission" date="2025-09" db="UniProtKB">
        <authorList>
            <consortium name="Ensembl"/>
        </authorList>
    </citation>
    <scope>IDENTIFICATION</scope>
</reference>
<comment type="similarity">
    <text evidence="2">Belongs to the mitochondrion-specific ribosomal protein mL53 family.</text>
</comment>
<name>A0A671QWI1_9TELE</name>
<evidence type="ECO:0000313" key="10">
    <source>
        <dbReference type="Proteomes" id="UP000472260"/>
    </source>
</evidence>
<evidence type="ECO:0000256" key="2">
    <source>
        <dbReference type="ARBA" id="ARBA00005557"/>
    </source>
</evidence>
<keyword evidence="10" id="KW-1185">Reference proteome</keyword>
<dbReference type="PANTHER" id="PTHR33618">
    <property type="entry name" value="39S RIBOSOMAL PROTEIN L53, MITOCHONDRIAL"/>
    <property type="match status" value="1"/>
</dbReference>
<protein>
    <recommendedName>
        <fullName evidence="7">Large ribosomal subunit protein mL53</fullName>
    </recommendedName>
    <alternativeName>
        <fullName evidence="8">39S ribosomal protein L53, mitochondrial</fullName>
    </alternativeName>
</protein>
<dbReference type="Ensembl" id="ENSSANT00000079872.1">
    <property type="protein sequence ID" value="ENSSANP00000075129.1"/>
    <property type="gene ID" value="ENSSANG00000037445.1"/>
</dbReference>
<proteinExistence type="inferred from homology"/>
<evidence type="ECO:0000256" key="4">
    <source>
        <dbReference type="ARBA" id="ARBA00022980"/>
    </source>
</evidence>